<comment type="subcellular location">
    <subcellularLocation>
        <location evidence="1">Cytoplasm</location>
        <location evidence="1">Cytoskeleton</location>
        <location evidence="1">Spindle</location>
    </subcellularLocation>
</comment>
<evidence type="ECO:0000259" key="19">
    <source>
        <dbReference type="PROSITE" id="PS50805"/>
    </source>
</evidence>
<evidence type="ECO:0000313" key="20">
    <source>
        <dbReference type="Proteomes" id="UP000248484"/>
    </source>
</evidence>
<feature type="binding site" evidence="13">
    <location>
        <begin position="264"/>
        <end position="265"/>
    </location>
    <ligand>
        <name>ATP</name>
        <dbReference type="ChEBI" id="CHEBI:30616"/>
    </ligand>
</feature>
<feature type="binding site" evidence="13">
    <location>
        <position position="147"/>
    </location>
    <ligand>
        <name>ATP</name>
        <dbReference type="ChEBI" id="CHEBI:30616"/>
    </ligand>
</feature>
<dbReference type="InterPro" id="IPR001909">
    <property type="entry name" value="KRAB"/>
</dbReference>
<dbReference type="FunFam" id="3.30.200.20:FF:000042">
    <property type="entry name" value="Aurora kinase A"/>
    <property type="match status" value="1"/>
</dbReference>
<proteinExistence type="inferred from homology"/>
<dbReference type="PROSITE" id="PS00108">
    <property type="entry name" value="PROTEIN_KINASE_ST"/>
    <property type="match status" value="1"/>
</dbReference>
<dbReference type="InterPro" id="IPR008271">
    <property type="entry name" value="Ser/Thr_kinase_AS"/>
</dbReference>
<keyword evidence="7" id="KW-0498">Mitosis</keyword>
<comment type="similarity">
    <text evidence="16">Belongs to the protein kinase superfamily.</text>
</comment>
<keyword evidence="6 13" id="KW-0547">Nucleotide-binding</keyword>
<dbReference type="InterPro" id="IPR017441">
    <property type="entry name" value="Protein_kinase_ATP_BS"/>
</dbReference>
<dbReference type="Pfam" id="PF00069">
    <property type="entry name" value="Pkinase"/>
    <property type="match status" value="1"/>
</dbReference>
<dbReference type="FunFam" id="1.10.510.10:FF:000887">
    <property type="entry name" value="Aurora B kinase"/>
    <property type="match status" value="1"/>
</dbReference>
<dbReference type="GO" id="GO:0005524">
    <property type="term" value="F:ATP binding"/>
    <property type="evidence" value="ECO:0007669"/>
    <property type="project" value="UniProtKB-UniRule"/>
</dbReference>
<protein>
    <recommendedName>
        <fullName evidence="2">non-specific serine/threonine protein kinase</fullName>
        <ecNumber evidence="2">2.7.11.1</ecNumber>
    </recommendedName>
</protein>
<feature type="binding site" evidence="13">
    <location>
        <begin position="215"/>
        <end position="217"/>
    </location>
    <ligand>
        <name>ATP</name>
        <dbReference type="ChEBI" id="CHEBI:30616"/>
    </ligand>
</feature>
<evidence type="ECO:0000259" key="18">
    <source>
        <dbReference type="PROSITE" id="PS50011"/>
    </source>
</evidence>
<feature type="domain" description="Protein kinase" evidence="18">
    <location>
        <begin position="137"/>
        <end position="387"/>
    </location>
</feature>
<keyword evidence="7" id="KW-0131">Cell cycle</keyword>
<dbReference type="Proteomes" id="UP000248484">
    <property type="component" value="Chromosome 17"/>
</dbReference>
<feature type="region of interest" description="Disordered" evidence="17">
    <location>
        <begin position="1"/>
        <end position="58"/>
    </location>
</feature>
<dbReference type="Gene3D" id="1.10.510.10">
    <property type="entry name" value="Transferase(Phosphotransferase) domain 1"/>
    <property type="match status" value="1"/>
</dbReference>
<feature type="binding site" evidence="13">
    <location>
        <position position="278"/>
    </location>
    <ligand>
        <name>ATP</name>
        <dbReference type="ChEBI" id="CHEBI:30616"/>
    </ligand>
</feature>
<keyword evidence="20" id="KW-1185">Reference proteome</keyword>
<dbReference type="InterPro" id="IPR036051">
    <property type="entry name" value="KRAB_dom_sf"/>
</dbReference>
<evidence type="ECO:0000256" key="7">
    <source>
        <dbReference type="ARBA" id="ARBA00022776"/>
    </source>
</evidence>
<keyword evidence="3 16" id="KW-0723">Serine/threonine-protein kinase</keyword>
<dbReference type="SMART" id="SM00220">
    <property type="entry name" value="S_TKc"/>
    <property type="match status" value="1"/>
</dbReference>
<keyword evidence="5" id="KW-0808">Transferase</keyword>
<dbReference type="SUPFAM" id="SSF109640">
    <property type="entry name" value="KRAB domain (Kruppel-associated box)"/>
    <property type="match status" value="1"/>
</dbReference>
<name>A0A9W2W6N3_PHYMC</name>
<dbReference type="PANTHER" id="PTHR24350">
    <property type="entry name" value="SERINE/THREONINE-PROTEIN KINASE IAL-RELATED"/>
    <property type="match status" value="1"/>
</dbReference>
<keyword evidence="9 13" id="KW-0067">ATP-binding</keyword>
<evidence type="ECO:0000256" key="15">
    <source>
        <dbReference type="PROSITE-ProRule" id="PRU10141"/>
    </source>
</evidence>
<feature type="compositionally biased region" description="Pro residues" evidence="17">
    <location>
        <begin position="1"/>
        <end position="13"/>
    </location>
</feature>
<feature type="domain" description="KRAB" evidence="19">
    <location>
        <begin position="77"/>
        <end position="156"/>
    </location>
</feature>
<dbReference type="RefSeq" id="XP_054934847.1">
    <property type="nucleotide sequence ID" value="XM_055078872.1"/>
</dbReference>
<dbReference type="Gene3D" id="3.30.200.20">
    <property type="entry name" value="Phosphorylase Kinase, domain 1"/>
    <property type="match status" value="1"/>
</dbReference>
<dbReference type="CDD" id="cd14117">
    <property type="entry name" value="STKc_Aurora-B_like"/>
    <property type="match status" value="1"/>
</dbReference>
<evidence type="ECO:0000256" key="13">
    <source>
        <dbReference type="PIRSR" id="PIRSR630616-2"/>
    </source>
</evidence>
<feature type="compositionally biased region" description="Basic residues" evidence="17">
    <location>
        <begin position="36"/>
        <end position="46"/>
    </location>
</feature>
<evidence type="ECO:0000256" key="5">
    <source>
        <dbReference type="ARBA" id="ARBA00022679"/>
    </source>
</evidence>
<organism evidence="20 21">
    <name type="scientific">Physeter macrocephalus</name>
    <name type="common">Sperm whale</name>
    <name type="synonym">Physeter catodon</name>
    <dbReference type="NCBI Taxonomy" id="9755"/>
    <lineage>
        <taxon>Eukaryota</taxon>
        <taxon>Metazoa</taxon>
        <taxon>Chordata</taxon>
        <taxon>Craniata</taxon>
        <taxon>Vertebrata</taxon>
        <taxon>Euteleostomi</taxon>
        <taxon>Mammalia</taxon>
        <taxon>Eutheria</taxon>
        <taxon>Laurasiatheria</taxon>
        <taxon>Artiodactyla</taxon>
        <taxon>Whippomorpha</taxon>
        <taxon>Cetacea</taxon>
        <taxon>Odontoceti</taxon>
        <taxon>Physeteridae</taxon>
        <taxon>Physeter</taxon>
    </lineage>
</organism>
<comment type="catalytic activity">
    <reaction evidence="10">
        <text>L-threonyl-[protein] + ATP = O-phospho-L-threonyl-[protein] + ADP + H(+)</text>
        <dbReference type="Rhea" id="RHEA:46608"/>
        <dbReference type="Rhea" id="RHEA-COMP:11060"/>
        <dbReference type="Rhea" id="RHEA-COMP:11605"/>
        <dbReference type="ChEBI" id="CHEBI:15378"/>
        <dbReference type="ChEBI" id="CHEBI:30013"/>
        <dbReference type="ChEBI" id="CHEBI:30616"/>
        <dbReference type="ChEBI" id="CHEBI:61977"/>
        <dbReference type="ChEBI" id="CHEBI:456216"/>
        <dbReference type="EC" id="2.7.11.1"/>
    </reaction>
</comment>
<dbReference type="GO" id="GO:0051301">
    <property type="term" value="P:cell division"/>
    <property type="evidence" value="ECO:0007669"/>
    <property type="project" value="UniProtKB-KW"/>
</dbReference>
<reference evidence="21" key="1">
    <citation type="submission" date="2025-08" db="UniProtKB">
        <authorList>
            <consortium name="RefSeq"/>
        </authorList>
    </citation>
    <scope>IDENTIFICATION</scope>
    <source>
        <tissue evidence="21">Muscle</tissue>
    </source>
</reference>
<evidence type="ECO:0000256" key="4">
    <source>
        <dbReference type="ARBA" id="ARBA00022618"/>
    </source>
</evidence>
<dbReference type="GeneID" id="102982770"/>
<feature type="active site" description="Proton acceptor" evidence="12">
    <location>
        <position position="260"/>
    </location>
</feature>
<dbReference type="PROSITE" id="PS00107">
    <property type="entry name" value="PROTEIN_KINASE_ATP"/>
    <property type="match status" value="1"/>
</dbReference>
<evidence type="ECO:0000256" key="10">
    <source>
        <dbReference type="ARBA" id="ARBA00047899"/>
    </source>
</evidence>
<dbReference type="SMART" id="SM00349">
    <property type="entry name" value="KRAB"/>
    <property type="match status" value="1"/>
</dbReference>
<dbReference type="GO" id="GO:0004674">
    <property type="term" value="F:protein serine/threonine kinase activity"/>
    <property type="evidence" value="ECO:0007669"/>
    <property type="project" value="UniProtKB-KW"/>
</dbReference>
<dbReference type="SUPFAM" id="SSF56112">
    <property type="entry name" value="Protein kinase-like (PK-like)"/>
    <property type="match status" value="1"/>
</dbReference>
<evidence type="ECO:0000256" key="12">
    <source>
        <dbReference type="PIRSR" id="PIRSR630616-1"/>
    </source>
</evidence>
<dbReference type="AlphaFoldDB" id="A0A9W2W6N3"/>
<dbReference type="PROSITE" id="PS50805">
    <property type="entry name" value="KRAB"/>
    <property type="match status" value="1"/>
</dbReference>
<dbReference type="GO" id="GO:0005819">
    <property type="term" value="C:spindle"/>
    <property type="evidence" value="ECO:0007669"/>
    <property type="project" value="UniProtKB-SubCell"/>
</dbReference>
<evidence type="ECO:0000256" key="1">
    <source>
        <dbReference type="ARBA" id="ARBA00004186"/>
    </source>
</evidence>
<dbReference type="CTD" id="6795"/>
<accession>A0A9W2W6N3</accession>
<dbReference type="InterPro" id="IPR030616">
    <property type="entry name" value="Aur-like"/>
</dbReference>
<dbReference type="GO" id="GO:0006355">
    <property type="term" value="P:regulation of DNA-templated transcription"/>
    <property type="evidence" value="ECO:0007669"/>
    <property type="project" value="InterPro"/>
</dbReference>
<evidence type="ECO:0000256" key="8">
    <source>
        <dbReference type="ARBA" id="ARBA00022777"/>
    </source>
</evidence>
<keyword evidence="8 21" id="KW-0418">Kinase</keyword>
<dbReference type="EC" id="2.7.11.1" evidence="2"/>
<evidence type="ECO:0000256" key="6">
    <source>
        <dbReference type="ARBA" id="ARBA00022741"/>
    </source>
</evidence>
<feature type="cross-link" description="Glycyl lysine isopeptide (Lys-Gly) (interchain with G-Cter in SUMO2)" evidence="14">
    <location>
        <position position="262"/>
    </location>
</feature>
<evidence type="ECO:0000256" key="14">
    <source>
        <dbReference type="PIRSR" id="PIRSR630616-3"/>
    </source>
</evidence>
<evidence type="ECO:0000256" key="17">
    <source>
        <dbReference type="SAM" id="MobiDB-lite"/>
    </source>
</evidence>
<evidence type="ECO:0000256" key="2">
    <source>
        <dbReference type="ARBA" id="ARBA00012513"/>
    </source>
</evidence>
<gene>
    <name evidence="21" type="primary">AURKC</name>
</gene>
<sequence length="403" mass="45644">MASPGPQHPPFVPAVPEGGARSGAPFSRRAAVSRGRPAKAGRRRGAAGRPVVASPSVAGTQGPVMAAAPTHQTQVSVTFDDVAVTFTQEEWRQLDPAQRTLYQEVMLENCRLLVSLAVAGQTMPSIPTMRRLTIDDFEIGRPLGKGKFGNVYLARLKESHFIVALKVLFKSQIEKEGLEHQLRREIEIQAHLQHPNILRLYNYFHDARRMYLILEYAPRGELYKELQKSHTLDEQRTATVMEELADALTYCHEKKVIHRDIKPENLLLGFRGEVKIADFGWSVHTPSLRRRTMCGTLDYLPPEMIEGRTYNEKVDLWCIGVLCYELLVGNPPFESPSHNETYRRILKVDVRFPPSMPLGAQDLISKLLRYQPSERLPLVQILEHPWVRAHSRRVLPPSAQMVS</sequence>
<evidence type="ECO:0000256" key="9">
    <source>
        <dbReference type="ARBA" id="ARBA00022840"/>
    </source>
</evidence>
<dbReference type="InterPro" id="IPR011009">
    <property type="entry name" value="Kinase-like_dom_sf"/>
</dbReference>
<evidence type="ECO:0000256" key="11">
    <source>
        <dbReference type="ARBA" id="ARBA00048679"/>
    </source>
</evidence>
<feature type="binding site" evidence="13 15">
    <location>
        <position position="166"/>
    </location>
    <ligand>
        <name>ATP</name>
        <dbReference type="ChEBI" id="CHEBI:30616"/>
    </ligand>
</feature>
<comment type="catalytic activity">
    <reaction evidence="11">
        <text>L-seryl-[protein] + ATP = O-phospho-L-seryl-[protein] + ADP + H(+)</text>
        <dbReference type="Rhea" id="RHEA:17989"/>
        <dbReference type="Rhea" id="RHEA-COMP:9863"/>
        <dbReference type="Rhea" id="RHEA-COMP:11604"/>
        <dbReference type="ChEBI" id="CHEBI:15378"/>
        <dbReference type="ChEBI" id="CHEBI:29999"/>
        <dbReference type="ChEBI" id="CHEBI:30616"/>
        <dbReference type="ChEBI" id="CHEBI:83421"/>
        <dbReference type="ChEBI" id="CHEBI:456216"/>
        <dbReference type="EC" id="2.7.11.1"/>
    </reaction>
</comment>
<evidence type="ECO:0000313" key="21">
    <source>
        <dbReference type="RefSeq" id="XP_054934847.1"/>
    </source>
</evidence>
<evidence type="ECO:0000256" key="3">
    <source>
        <dbReference type="ARBA" id="ARBA00022527"/>
    </source>
</evidence>
<dbReference type="Pfam" id="PF01352">
    <property type="entry name" value="KRAB"/>
    <property type="match status" value="1"/>
</dbReference>
<dbReference type="InterPro" id="IPR000719">
    <property type="entry name" value="Prot_kinase_dom"/>
</dbReference>
<keyword evidence="4" id="KW-0132">Cell division</keyword>
<dbReference type="CDD" id="cd07765">
    <property type="entry name" value="KRAB_A-box"/>
    <property type="match status" value="1"/>
</dbReference>
<evidence type="ECO:0000256" key="16">
    <source>
        <dbReference type="RuleBase" id="RU000304"/>
    </source>
</evidence>
<dbReference type="PROSITE" id="PS50011">
    <property type="entry name" value="PROTEIN_KINASE_DOM"/>
    <property type="match status" value="1"/>
</dbReference>
<dbReference type="Gene3D" id="6.10.140.140">
    <property type="match status" value="1"/>
</dbReference>